<dbReference type="AlphaFoldDB" id="A0A1I7XX93"/>
<feature type="transmembrane region" description="Helical" evidence="1">
    <location>
        <begin position="226"/>
        <end position="248"/>
    </location>
</feature>
<feature type="transmembrane region" description="Helical" evidence="1">
    <location>
        <begin position="146"/>
        <end position="169"/>
    </location>
</feature>
<reference evidence="3" key="1">
    <citation type="submission" date="2016-11" db="UniProtKB">
        <authorList>
            <consortium name="WormBaseParasite"/>
        </authorList>
    </citation>
    <scope>IDENTIFICATION</scope>
</reference>
<dbReference type="WBParaSite" id="L893_g10417.t1">
    <property type="protein sequence ID" value="L893_g10417.t1"/>
    <property type="gene ID" value="L893_g10417"/>
</dbReference>
<feature type="transmembrane region" description="Helical" evidence="1">
    <location>
        <begin position="114"/>
        <end position="134"/>
    </location>
</feature>
<dbReference type="Proteomes" id="UP000095287">
    <property type="component" value="Unplaced"/>
</dbReference>
<evidence type="ECO:0000256" key="1">
    <source>
        <dbReference type="SAM" id="Phobius"/>
    </source>
</evidence>
<organism evidence="2 3">
    <name type="scientific">Steinernema glaseri</name>
    <dbReference type="NCBI Taxonomy" id="37863"/>
    <lineage>
        <taxon>Eukaryota</taxon>
        <taxon>Metazoa</taxon>
        <taxon>Ecdysozoa</taxon>
        <taxon>Nematoda</taxon>
        <taxon>Chromadorea</taxon>
        <taxon>Rhabditida</taxon>
        <taxon>Tylenchina</taxon>
        <taxon>Panagrolaimomorpha</taxon>
        <taxon>Strongyloidoidea</taxon>
        <taxon>Steinernematidae</taxon>
        <taxon>Steinernema</taxon>
    </lineage>
</organism>
<feature type="transmembrane region" description="Helical" evidence="1">
    <location>
        <begin position="47"/>
        <end position="66"/>
    </location>
</feature>
<name>A0A1I7XX93_9BILA</name>
<sequence length="286" mass="32800">MRHNDGDNLLRSIEEKVENLRGQDSDCLSQRETFFRRLVISQPMFSHYFKLVTLFTLAICHFFYLFPFLKSYDAVQDYVRQLSYKYVLPYTVQGDDTRVLHYQLEIMNSYKQNSWMSIGSMCVALATSSFFLFIAPTTHIRKSHFIIMQTVDLVAFVTIPMLLIVRIAIVQAIENGLQVALASASKLASSDYFENELQCSISPSNDLPDCAEQIIGSVFPVALLKYLVILCVVSIAYIVLAYLIVYCIRHWFPHDKEVCCMRNKTYVPVFTSQSAPQPIPGILRKV</sequence>
<keyword evidence="1" id="KW-0472">Membrane</keyword>
<accession>A0A1I7XX93</accession>
<proteinExistence type="predicted"/>
<keyword evidence="1" id="KW-1133">Transmembrane helix</keyword>
<evidence type="ECO:0000313" key="3">
    <source>
        <dbReference type="WBParaSite" id="L893_g10417.t1"/>
    </source>
</evidence>
<keyword evidence="1" id="KW-0812">Transmembrane</keyword>
<protein>
    <submittedName>
        <fullName evidence="3">G protein-coupled receptor</fullName>
    </submittedName>
</protein>
<evidence type="ECO:0000313" key="2">
    <source>
        <dbReference type="Proteomes" id="UP000095287"/>
    </source>
</evidence>
<keyword evidence="2" id="KW-1185">Reference proteome</keyword>